<organism evidence="1">
    <name type="scientific">Arundo donax</name>
    <name type="common">Giant reed</name>
    <name type="synonym">Donax arundinaceus</name>
    <dbReference type="NCBI Taxonomy" id="35708"/>
    <lineage>
        <taxon>Eukaryota</taxon>
        <taxon>Viridiplantae</taxon>
        <taxon>Streptophyta</taxon>
        <taxon>Embryophyta</taxon>
        <taxon>Tracheophyta</taxon>
        <taxon>Spermatophyta</taxon>
        <taxon>Magnoliopsida</taxon>
        <taxon>Liliopsida</taxon>
        <taxon>Poales</taxon>
        <taxon>Poaceae</taxon>
        <taxon>PACMAD clade</taxon>
        <taxon>Arundinoideae</taxon>
        <taxon>Arundineae</taxon>
        <taxon>Arundo</taxon>
    </lineage>
</organism>
<dbReference type="EMBL" id="GBRH01197373">
    <property type="protein sequence ID" value="JAE00523.1"/>
    <property type="molecule type" value="Transcribed_RNA"/>
</dbReference>
<dbReference type="AlphaFoldDB" id="A0A0A9EWW4"/>
<protein>
    <submittedName>
        <fullName evidence="1">Uncharacterized protein</fullName>
    </submittedName>
</protein>
<proteinExistence type="predicted"/>
<reference evidence="1" key="2">
    <citation type="journal article" date="2015" name="Data Brief">
        <title>Shoot transcriptome of the giant reed, Arundo donax.</title>
        <authorList>
            <person name="Barrero R.A."/>
            <person name="Guerrero F.D."/>
            <person name="Moolhuijzen P."/>
            <person name="Goolsby J.A."/>
            <person name="Tidwell J."/>
            <person name="Bellgard S.E."/>
            <person name="Bellgard M.I."/>
        </authorList>
    </citation>
    <scope>NUCLEOTIDE SEQUENCE</scope>
    <source>
        <tissue evidence="1">Shoot tissue taken approximately 20 cm above the soil surface</tissue>
    </source>
</reference>
<name>A0A0A9EWW4_ARUDO</name>
<reference evidence="1" key="1">
    <citation type="submission" date="2014-09" db="EMBL/GenBank/DDBJ databases">
        <authorList>
            <person name="Magalhaes I.L.F."/>
            <person name="Oliveira U."/>
            <person name="Santos F.R."/>
            <person name="Vidigal T.H.D.A."/>
            <person name="Brescovit A.D."/>
            <person name="Santos A.J."/>
        </authorList>
    </citation>
    <scope>NUCLEOTIDE SEQUENCE</scope>
    <source>
        <tissue evidence="1">Shoot tissue taken approximately 20 cm above the soil surface</tissue>
    </source>
</reference>
<accession>A0A0A9EWW4</accession>
<evidence type="ECO:0000313" key="1">
    <source>
        <dbReference type="EMBL" id="JAE00523.1"/>
    </source>
</evidence>
<sequence length="33" mass="3699">MMAQKDGMDGDGDHHGTMAMGTTMIQRLYHFTI</sequence>